<dbReference type="PANTHER" id="PTHR44227">
    <property type="match status" value="1"/>
</dbReference>
<accession>A0ABS6RYN8</accession>
<evidence type="ECO:0000256" key="1">
    <source>
        <dbReference type="ARBA" id="ARBA00022737"/>
    </source>
</evidence>
<evidence type="ECO:0000259" key="5">
    <source>
        <dbReference type="Pfam" id="PF13231"/>
    </source>
</evidence>
<feature type="repeat" description="TPR" evidence="3">
    <location>
        <begin position="456"/>
        <end position="489"/>
    </location>
</feature>
<feature type="transmembrane region" description="Helical" evidence="4">
    <location>
        <begin position="187"/>
        <end position="214"/>
    </location>
</feature>
<sequence length="594" mass="66705">METVNDYIKRNYVLMSMTGVIVFIGVFLLYLPTLYNAPVWDDLHVINTYTLIDKNNPYNFLFNSYLYYRPLVYISMFADHRIWGTNPFGYHLTNCLIHSTNALLLFVSLVYFLPIPRQSTTDKTGDKTMLLLPLLSSLLFASHPINTEAVAWISGRTDLLTTTFFLLALLSFMAYERDRQTKAMVVCGIFFFFSLMSKENGISFAIMAVIYALMTRMNKRHILITIGVLSTVVLLYFVLRKGGGLRDVLLKPGSKGAFLSSGVSAGELIHTVVYGCAFYVEKLLLPINLTLMPKIPANPVYIPVFLLPAVCGIIFTVRGFRTELFYLLWVTVTLMPSLTIMFSQVANPLGERYLYLPSAGFASLAVLAGYRLLGSKTLIVTATVLLLTFSYMTHDRLKVWKNDLALWQDTVEKTPDSVVAHTNYAIALLQEKNLKAAENELTIAMKHPIKSPEQTSIILNTLATLQMKRNDYVKAQALLHSAIAADPNNLNAYNNLGYLYMRQSELNADDKPALLTKATALFEKALSVSPTLIHTRFNLGLCYLELDKLNQAESAFSAVIDSEPGGELSKNAINFLRLTIMRKEEKLKTNGLLK</sequence>
<keyword evidence="4" id="KW-1133">Transmembrane helix</keyword>
<keyword evidence="4" id="KW-0472">Membrane</keyword>
<dbReference type="PANTHER" id="PTHR44227:SF3">
    <property type="entry name" value="PROTEIN O-MANNOSYL-TRANSFERASE TMTC4"/>
    <property type="match status" value="1"/>
</dbReference>
<gene>
    <name evidence="6" type="ORF">HWQ67_09200</name>
</gene>
<dbReference type="InterPro" id="IPR038731">
    <property type="entry name" value="RgtA/B/C-like"/>
</dbReference>
<dbReference type="InterPro" id="IPR052346">
    <property type="entry name" value="O-mannosyl-transferase_TMTC"/>
</dbReference>
<keyword evidence="1" id="KW-0677">Repeat</keyword>
<keyword evidence="4" id="KW-0812">Transmembrane</keyword>
<dbReference type="PROSITE" id="PS50005">
    <property type="entry name" value="TPR"/>
    <property type="match status" value="2"/>
</dbReference>
<evidence type="ECO:0000313" key="7">
    <source>
        <dbReference type="Proteomes" id="UP001196980"/>
    </source>
</evidence>
<feature type="transmembrane region" description="Helical" evidence="4">
    <location>
        <begin position="128"/>
        <end position="145"/>
    </location>
</feature>
<keyword evidence="2 3" id="KW-0802">TPR repeat</keyword>
<evidence type="ECO:0000313" key="6">
    <source>
        <dbReference type="EMBL" id="MBV6341761.1"/>
    </source>
</evidence>
<feature type="domain" description="Glycosyltransferase RgtA/B/C/D-like" evidence="5">
    <location>
        <begin position="134"/>
        <end position="235"/>
    </location>
</feature>
<feature type="transmembrane region" description="Helical" evidence="4">
    <location>
        <begin position="157"/>
        <end position="175"/>
    </location>
</feature>
<dbReference type="SMART" id="SM00028">
    <property type="entry name" value="TPR"/>
    <property type="match status" value="3"/>
</dbReference>
<evidence type="ECO:0000256" key="4">
    <source>
        <dbReference type="SAM" id="Phobius"/>
    </source>
</evidence>
<feature type="repeat" description="TPR" evidence="3">
    <location>
        <begin position="533"/>
        <end position="566"/>
    </location>
</feature>
<dbReference type="Pfam" id="PF13432">
    <property type="entry name" value="TPR_16"/>
    <property type="match status" value="1"/>
</dbReference>
<proteinExistence type="predicted"/>
<feature type="transmembrane region" description="Helical" evidence="4">
    <location>
        <begin position="12"/>
        <end position="31"/>
    </location>
</feature>
<feature type="transmembrane region" description="Helical" evidence="4">
    <location>
        <begin position="377"/>
        <end position="394"/>
    </location>
</feature>
<dbReference type="InterPro" id="IPR019734">
    <property type="entry name" value="TPR_rpt"/>
</dbReference>
<dbReference type="Proteomes" id="UP001196980">
    <property type="component" value="Unassembled WGS sequence"/>
</dbReference>
<name>A0ABS6RYN8_9BACT</name>
<keyword evidence="7" id="KW-1185">Reference proteome</keyword>
<evidence type="ECO:0000256" key="2">
    <source>
        <dbReference type="ARBA" id="ARBA00022803"/>
    </source>
</evidence>
<feature type="transmembrane region" description="Helical" evidence="4">
    <location>
        <begin position="259"/>
        <end position="280"/>
    </location>
</feature>
<organism evidence="6 7">
    <name type="scientific">Candidatus Magnetobacterium casense</name>
    <dbReference type="NCBI Taxonomy" id="1455061"/>
    <lineage>
        <taxon>Bacteria</taxon>
        <taxon>Pseudomonadati</taxon>
        <taxon>Nitrospirota</taxon>
        <taxon>Thermodesulfovibrionia</taxon>
        <taxon>Thermodesulfovibrionales</taxon>
        <taxon>Candidatus Magnetobacteriaceae</taxon>
        <taxon>Candidatus Magnetobacterium</taxon>
    </lineage>
</organism>
<feature type="transmembrane region" description="Helical" evidence="4">
    <location>
        <begin position="220"/>
        <end position="239"/>
    </location>
</feature>
<comment type="caution">
    <text evidence="6">The sequence shown here is derived from an EMBL/GenBank/DDBJ whole genome shotgun (WGS) entry which is preliminary data.</text>
</comment>
<feature type="transmembrane region" description="Helical" evidence="4">
    <location>
        <begin position="96"/>
        <end position="116"/>
    </location>
</feature>
<feature type="transmembrane region" description="Helical" evidence="4">
    <location>
        <begin position="324"/>
        <end position="346"/>
    </location>
</feature>
<dbReference type="Pfam" id="PF13231">
    <property type="entry name" value="PMT_2"/>
    <property type="match status" value="1"/>
</dbReference>
<reference evidence="6 7" key="1">
    <citation type="journal article" date="2020" name="J Geophys Res Biogeosci">
        <title>Magnetotaxis as an Adaptation to Enable Bacterial Shuttling of Microbial Sulfur and Sulfur Cycling Across Aquatic Oxic#Anoxic Interfaces.</title>
        <authorList>
            <person name="Li J."/>
            <person name="Liu P."/>
            <person name="Wang J."/>
            <person name="Roberts A.P."/>
            <person name="Pan Y."/>
        </authorList>
    </citation>
    <scope>NUCLEOTIDE SEQUENCE [LARGE SCALE GENOMIC DNA]</scope>
    <source>
        <strain evidence="6 7">MYR-1_YQ</strain>
    </source>
</reference>
<protein>
    <submittedName>
        <fullName evidence="6">Tetratricopeptide repeat protein</fullName>
    </submittedName>
</protein>
<feature type="transmembrane region" description="Helical" evidence="4">
    <location>
        <begin position="300"/>
        <end position="317"/>
    </location>
</feature>
<dbReference type="RefSeq" id="WP_218252391.1">
    <property type="nucleotide sequence ID" value="NZ_JABXWD010000147.1"/>
</dbReference>
<dbReference type="EMBL" id="JABXWD010000147">
    <property type="protein sequence ID" value="MBV6341761.1"/>
    <property type="molecule type" value="Genomic_DNA"/>
</dbReference>
<evidence type="ECO:0000256" key="3">
    <source>
        <dbReference type="PROSITE-ProRule" id="PRU00339"/>
    </source>
</evidence>